<evidence type="ECO:0000313" key="7">
    <source>
        <dbReference type="EMBL" id="NMM03450.1"/>
    </source>
</evidence>
<dbReference type="PANTHER" id="PTHR43531:SF14">
    <property type="entry name" value="METHYL-ACCEPTING CHEMOTAXIS PROTEIN I-RELATED"/>
    <property type="match status" value="1"/>
</dbReference>
<dbReference type="Pfam" id="PF12729">
    <property type="entry name" value="4HB_MCP_1"/>
    <property type="match status" value="1"/>
</dbReference>
<evidence type="ECO:0000256" key="1">
    <source>
        <dbReference type="ARBA" id="ARBA00004370"/>
    </source>
</evidence>
<comment type="caution">
    <text evidence="7">The sequence shown here is derived from an EMBL/GenBank/DDBJ whole genome shotgun (WGS) entry which is preliminary data.</text>
</comment>
<dbReference type="InterPro" id="IPR004089">
    <property type="entry name" value="MCPsignal_dom"/>
</dbReference>
<evidence type="ECO:0000259" key="6">
    <source>
        <dbReference type="PROSITE" id="PS50111"/>
    </source>
</evidence>
<evidence type="ECO:0000313" key="8">
    <source>
        <dbReference type="Proteomes" id="UP000544134"/>
    </source>
</evidence>
<reference evidence="7 8" key="1">
    <citation type="submission" date="2020-04" db="EMBL/GenBank/DDBJ databases">
        <title>Paraburkholderia sp. RP-4-7 isolated from soil.</title>
        <authorList>
            <person name="Dahal R.H."/>
        </authorList>
    </citation>
    <scope>NUCLEOTIDE SEQUENCE [LARGE SCALE GENOMIC DNA]</scope>
    <source>
        <strain evidence="7 8">RP-4-7</strain>
    </source>
</reference>
<feature type="transmembrane region" description="Helical" evidence="5">
    <location>
        <begin position="217"/>
        <end position="242"/>
    </location>
</feature>
<keyword evidence="2" id="KW-0488">Methylation</keyword>
<organism evidence="7 8">
    <name type="scientific">Paraburkholderia polaris</name>
    <dbReference type="NCBI Taxonomy" id="2728848"/>
    <lineage>
        <taxon>Bacteria</taxon>
        <taxon>Pseudomonadati</taxon>
        <taxon>Pseudomonadota</taxon>
        <taxon>Betaproteobacteria</taxon>
        <taxon>Burkholderiales</taxon>
        <taxon>Burkholderiaceae</taxon>
        <taxon>Paraburkholderia</taxon>
    </lineage>
</organism>
<dbReference type="Pfam" id="PF00015">
    <property type="entry name" value="MCPsignal"/>
    <property type="match status" value="1"/>
</dbReference>
<dbReference type="PANTHER" id="PTHR43531">
    <property type="entry name" value="PROTEIN ICFG"/>
    <property type="match status" value="1"/>
</dbReference>
<proteinExistence type="inferred from homology"/>
<dbReference type="FunFam" id="1.10.287.950:FF:000001">
    <property type="entry name" value="Methyl-accepting chemotaxis sensory transducer"/>
    <property type="match status" value="1"/>
</dbReference>
<dbReference type="InterPro" id="IPR047347">
    <property type="entry name" value="YvaQ-like_sensor"/>
</dbReference>
<keyword evidence="5" id="KW-0812">Transmembrane</keyword>
<keyword evidence="5" id="KW-1133">Transmembrane helix</keyword>
<dbReference type="InterPro" id="IPR004090">
    <property type="entry name" value="Chemotax_Me-accpt_rcpt"/>
</dbReference>
<sequence length="570" mass="59760">MSKTSLLADFICSACAFARLIHVDKDLIMARINVSTRLALGFGTVLVLLVAISAMGMAGVASIRGKLDDIVQVHDAKTRFATNLRGAVDGIAIAIRNMALLTDEKEVASEQASITSQEAVYAENYQALGRLLNASSLTTENERRLFAQLKQEEAATLPLVEKEARSWALSNDQDAAVKVLVGEVRPKQVAWLNTLDELLALEQARSRAAANEAATTYATLQAVTVTAVVLALLTGLAAALLITRSILRQLGADPAEAQRLASEIAGGNLAVTVKLAKGDAHSLMASLETMRAQLMSIVSQIKTSAESIAIRADEIADGNADLSQRTEEQAASLQQTAASMAELTSTVRENTDDAMQASTIANAASDTAVQGGQVVERVVTTMQDITASSSKVAEIISVIEGIAFQTNILALNAAVEAARAGTQGRGFAVVASEVRTLAQRSADAAKEIKALIAQSADHVEAGSRLVTDAGATIAEVVQSVQRLTVIMSKIALASTTQRTGIEQVNQAVAEMDKVTQQNSALVEQVTTAAHTMAGRAQGLRESVAVFTIANTADVPTEAGAMRGHEHAAAV</sequence>
<dbReference type="CDD" id="cd11386">
    <property type="entry name" value="MCP_signal"/>
    <property type="match status" value="1"/>
</dbReference>
<dbReference type="Gene3D" id="1.10.287.950">
    <property type="entry name" value="Methyl-accepting chemotaxis protein"/>
    <property type="match status" value="1"/>
</dbReference>
<dbReference type="EMBL" id="JABBGJ010000053">
    <property type="protein sequence ID" value="NMM03450.1"/>
    <property type="molecule type" value="Genomic_DNA"/>
</dbReference>
<dbReference type="GO" id="GO:0004888">
    <property type="term" value="F:transmembrane signaling receptor activity"/>
    <property type="evidence" value="ECO:0007669"/>
    <property type="project" value="InterPro"/>
</dbReference>
<dbReference type="AlphaFoldDB" id="A0A848IQD8"/>
<dbReference type="GO" id="GO:0005886">
    <property type="term" value="C:plasma membrane"/>
    <property type="evidence" value="ECO:0007669"/>
    <property type="project" value="TreeGrafter"/>
</dbReference>
<keyword evidence="5" id="KW-0472">Membrane</keyword>
<dbReference type="CDD" id="cd19411">
    <property type="entry name" value="MCP2201-like_sensor"/>
    <property type="match status" value="1"/>
</dbReference>
<keyword evidence="4" id="KW-0807">Transducer</keyword>
<dbReference type="InterPro" id="IPR024478">
    <property type="entry name" value="HlyB_4HB_MCP"/>
</dbReference>
<gene>
    <name evidence="7" type="ORF">HHL24_36930</name>
</gene>
<evidence type="ECO:0000256" key="4">
    <source>
        <dbReference type="PROSITE-ProRule" id="PRU00284"/>
    </source>
</evidence>
<dbReference type="InterPro" id="IPR051310">
    <property type="entry name" value="MCP_chemotaxis"/>
</dbReference>
<comment type="subcellular location">
    <subcellularLocation>
        <location evidence="1">Membrane</location>
    </subcellularLocation>
</comment>
<dbReference type="SUPFAM" id="SSF58104">
    <property type="entry name" value="Methyl-accepting chemotaxis protein (MCP) signaling domain"/>
    <property type="match status" value="1"/>
</dbReference>
<name>A0A848IQD8_9BURK</name>
<evidence type="ECO:0000256" key="3">
    <source>
        <dbReference type="ARBA" id="ARBA00029447"/>
    </source>
</evidence>
<evidence type="ECO:0000256" key="5">
    <source>
        <dbReference type="SAM" id="Phobius"/>
    </source>
</evidence>
<dbReference type="Proteomes" id="UP000544134">
    <property type="component" value="Unassembled WGS sequence"/>
</dbReference>
<dbReference type="PROSITE" id="PS50111">
    <property type="entry name" value="CHEMOTAXIS_TRANSDUC_2"/>
    <property type="match status" value="1"/>
</dbReference>
<dbReference type="RefSeq" id="WP_169490208.1">
    <property type="nucleotide sequence ID" value="NZ_JABBGJ010000053.1"/>
</dbReference>
<feature type="transmembrane region" description="Helical" evidence="5">
    <location>
        <begin position="42"/>
        <end position="63"/>
    </location>
</feature>
<accession>A0A848IQD8</accession>
<keyword evidence="8" id="KW-1185">Reference proteome</keyword>
<protein>
    <submittedName>
        <fullName evidence="7">Methyl-accepting chemotaxis protein</fullName>
    </submittedName>
</protein>
<feature type="domain" description="Methyl-accepting transducer" evidence="6">
    <location>
        <begin position="304"/>
        <end position="533"/>
    </location>
</feature>
<dbReference type="SMART" id="SM00283">
    <property type="entry name" value="MA"/>
    <property type="match status" value="1"/>
</dbReference>
<evidence type="ECO:0000256" key="2">
    <source>
        <dbReference type="ARBA" id="ARBA00022481"/>
    </source>
</evidence>
<dbReference type="PRINTS" id="PR00260">
    <property type="entry name" value="CHEMTRNSDUCR"/>
</dbReference>
<comment type="similarity">
    <text evidence="3">Belongs to the methyl-accepting chemotaxis (MCP) protein family.</text>
</comment>
<dbReference type="GO" id="GO:0006935">
    <property type="term" value="P:chemotaxis"/>
    <property type="evidence" value="ECO:0007669"/>
    <property type="project" value="InterPro"/>
</dbReference>
<dbReference type="GO" id="GO:0007165">
    <property type="term" value="P:signal transduction"/>
    <property type="evidence" value="ECO:0007669"/>
    <property type="project" value="UniProtKB-KW"/>
</dbReference>